<evidence type="ECO:0000313" key="1">
    <source>
        <dbReference type="EMBL" id="WMT05277.1"/>
    </source>
</evidence>
<sequence>MKRSADVPASPCESMPVTDDPGIPQPYPCHVHGWTKRGCATSGSDASTKIPAPPLAIRSAATPCIRSLTKGAIDLRKSAAPPVSLAAVLHRCTPAGCPVGRNARVVPSGVTCIRPAIGPQCAARGSVLRTCVRERPTLRRIPQKDLAMPPRLLDQIATGIQRAWQESFVDRYRLWSARVTGIEITQAIQYHRANEHLTDAADRGADNSVQLVAFKAAWVRVYVRSGLLGNIVNVTGTLEVSRRNRLRDYEPVGTYAPQGGPVGAEQFPNYRAERGNLGRSLNFVIPANELYGTLRLTARLTDHDGSEKSVEVSVRLVQTLRVRGILVAYDGDSTSAPATPTAPVMRLTLAAPTLADLQNTAATALAAMPVQATGSFAVCSNMNWFTPLDDARTAPGKCSDNWNSLLAWMSLLRDNDGNRDDVVYYGLLPAGIPLGVPGCGDDGLGAAAVGNEQTFLHETGHGYGFQHTPCGAAGDTDPDYPTYEPYASASIGEFGLDIRDGTIHDPQLISDYMSYCRPRWMSLYQHRRLLNHPRLAPEWLPPDFPLVPPLERPFNLEHLWWPDPPWRYQGPEWRMTPVISVQGRVLENGRIEVESVARIEVAAPALGVPTRWSAQLLDEQGGMLSRAVLMRREPQGGGCCCGGGHDHRDKDAPPFAFRAYLRNVAPGAALRIDGPDKQTWSRKASAHPPRFTGVAANVSGEKELALEWKLDTADIKDVWAQWRREDKDAWHGLAVGLRGDHARLPLQGLPANRIQVRLIAHDGFHSGESEPVDVDLPEREPVLAIVSPSNGGTFRVGRPMQLQGNLTDSAGQPLPDEKLTWWLDGVQIGHGRERWLDAPTAGDHELVVQTQWSGGVAKRAVKFTTERGPGRGG</sequence>
<organism evidence="1 2">
    <name type="scientific">Lysobacter yananisis</name>
    <dbReference type="NCBI Taxonomy" id="1003114"/>
    <lineage>
        <taxon>Bacteria</taxon>
        <taxon>Pseudomonadati</taxon>
        <taxon>Pseudomonadota</taxon>
        <taxon>Gammaproteobacteria</taxon>
        <taxon>Lysobacterales</taxon>
        <taxon>Lysobacteraceae</taxon>
        <taxon>Lysobacter</taxon>
    </lineage>
</organism>
<accession>A0ABY9PHF6</accession>
<reference evidence="1 2" key="1">
    <citation type="submission" date="2023-08" db="EMBL/GenBank/DDBJ databases">
        <title>The whole genome sequence of Lysobacter yananisis.</title>
        <authorList>
            <person name="Sun H."/>
        </authorList>
    </citation>
    <scope>NUCLEOTIDE SEQUENCE [LARGE SCALE GENOMIC DNA]</scope>
    <source>
        <strain evidence="1 2">SNNU513</strain>
    </source>
</reference>
<gene>
    <name evidence="1" type="ORF">RDV84_10650</name>
</gene>
<keyword evidence="2" id="KW-1185">Reference proteome</keyword>
<proteinExistence type="predicted"/>
<dbReference type="EMBL" id="CP133568">
    <property type="protein sequence ID" value="WMT05277.1"/>
    <property type="molecule type" value="Genomic_DNA"/>
</dbReference>
<evidence type="ECO:0000313" key="2">
    <source>
        <dbReference type="Proteomes" id="UP001229313"/>
    </source>
</evidence>
<protein>
    <recommendedName>
        <fullName evidence="3">Peptidase M66 domain-containing protein</fullName>
    </recommendedName>
</protein>
<dbReference type="RefSeq" id="WP_309153391.1">
    <property type="nucleotide sequence ID" value="NZ_CP133568.1"/>
</dbReference>
<dbReference type="Proteomes" id="UP001229313">
    <property type="component" value="Chromosome"/>
</dbReference>
<evidence type="ECO:0008006" key="3">
    <source>
        <dbReference type="Google" id="ProtNLM"/>
    </source>
</evidence>
<name>A0ABY9PHF6_9GAMM</name>